<name>A0A7W9JDA1_9ACTN</name>
<dbReference type="AlphaFoldDB" id="A0A7W9JDA1"/>
<dbReference type="SUPFAM" id="SSF53850">
    <property type="entry name" value="Periplasmic binding protein-like II"/>
    <property type="match status" value="1"/>
</dbReference>
<dbReference type="InterPro" id="IPR005119">
    <property type="entry name" value="LysR_subst-bd"/>
</dbReference>
<evidence type="ECO:0000259" key="5">
    <source>
        <dbReference type="PROSITE" id="PS50931"/>
    </source>
</evidence>
<comment type="caution">
    <text evidence="6">The sequence shown here is derived from an EMBL/GenBank/DDBJ whole genome shotgun (WGS) entry which is preliminary data.</text>
</comment>
<evidence type="ECO:0000256" key="3">
    <source>
        <dbReference type="ARBA" id="ARBA00023125"/>
    </source>
</evidence>
<evidence type="ECO:0000256" key="1">
    <source>
        <dbReference type="ARBA" id="ARBA00009437"/>
    </source>
</evidence>
<keyword evidence="3 6" id="KW-0238">DNA-binding</keyword>
<proteinExistence type="inferred from homology"/>
<gene>
    <name evidence="6" type="ORF">HDA39_006783</name>
</gene>
<keyword evidence="4" id="KW-0804">Transcription</keyword>
<dbReference type="FunFam" id="1.10.10.10:FF:000001">
    <property type="entry name" value="LysR family transcriptional regulator"/>
    <property type="match status" value="1"/>
</dbReference>
<dbReference type="GO" id="GO:0032993">
    <property type="term" value="C:protein-DNA complex"/>
    <property type="evidence" value="ECO:0007669"/>
    <property type="project" value="TreeGrafter"/>
</dbReference>
<dbReference type="InterPro" id="IPR036390">
    <property type="entry name" value="WH_DNA-bd_sf"/>
</dbReference>
<dbReference type="Gene3D" id="3.40.190.290">
    <property type="match status" value="1"/>
</dbReference>
<dbReference type="PANTHER" id="PTHR30346">
    <property type="entry name" value="TRANSCRIPTIONAL DUAL REGULATOR HCAR-RELATED"/>
    <property type="match status" value="1"/>
</dbReference>
<dbReference type="Pfam" id="PF00126">
    <property type="entry name" value="HTH_1"/>
    <property type="match status" value="1"/>
</dbReference>
<organism evidence="6 7">
    <name type="scientific">Kribbella italica</name>
    <dbReference type="NCBI Taxonomy" id="1540520"/>
    <lineage>
        <taxon>Bacteria</taxon>
        <taxon>Bacillati</taxon>
        <taxon>Actinomycetota</taxon>
        <taxon>Actinomycetes</taxon>
        <taxon>Propionibacteriales</taxon>
        <taxon>Kribbellaceae</taxon>
        <taxon>Kribbella</taxon>
    </lineage>
</organism>
<protein>
    <submittedName>
        <fullName evidence="6">DNA-binding transcriptional LysR family regulator</fullName>
    </submittedName>
</protein>
<dbReference type="Gene3D" id="1.10.10.10">
    <property type="entry name" value="Winged helix-like DNA-binding domain superfamily/Winged helix DNA-binding domain"/>
    <property type="match status" value="1"/>
</dbReference>
<dbReference type="PRINTS" id="PR00039">
    <property type="entry name" value="HTHLYSR"/>
</dbReference>
<evidence type="ECO:0000313" key="6">
    <source>
        <dbReference type="EMBL" id="MBB5840049.1"/>
    </source>
</evidence>
<evidence type="ECO:0000256" key="2">
    <source>
        <dbReference type="ARBA" id="ARBA00023015"/>
    </source>
</evidence>
<dbReference type="PROSITE" id="PS50931">
    <property type="entry name" value="HTH_LYSR"/>
    <property type="match status" value="1"/>
</dbReference>
<dbReference type="PANTHER" id="PTHR30346:SF28">
    <property type="entry name" value="HTH-TYPE TRANSCRIPTIONAL REGULATOR CYNR"/>
    <property type="match status" value="1"/>
</dbReference>
<dbReference type="InterPro" id="IPR036388">
    <property type="entry name" value="WH-like_DNA-bd_sf"/>
</dbReference>
<dbReference type="InterPro" id="IPR000847">
    <property type="entry name" value="LysR_HTH_N"/>
</dbReference>
<comment type="similarity">
    <text evidence="1">Belongs to the LysR transcriptional regulatory family.</text>
</comment>
<accession>A0A7W9JDA1</accession>
<dbReference type="GO" id="GO:0003677">
    <property type="term" value="F:DNA binding"/>
    <property type="evidence" value="ECO:0007669"/>
    <property type="project" value="UniProtKB-KW"/>
</dbReference>
<dbReference type="EMBL" id="JACHMY010000001">
    <property type="protein sequence ID" value="MBB5840049.1"/>
    <property type="molecule type" value="Genomic_DNA"/>
</dbReference>
<keyword evidence="7" id="KW-1185">Reference proteome</keyword>
<dbReference type="Proteomes" id="UP000549971">
    <property type="component" value="Unassembled WGS sequence"/>
</dbReference>
<dbReference type="RefSeq" id="WP_184802124.1">
    <property type="nucleotide sequence ID" value="NZ_JACHMY010000001.1"/>
</dbReference>
<evidence type="ECO:0000313" key="7">
    <source>
        <dbReference type="Proteomes" id="UP000549971"/>
    </source>
</evidence>
<feature type="domain" description="HTH lysR-type" evidence="5">
    <location>
        <begin position="1"/>
        <end position="58"/>
    </location>
</feature>
<dbReference type="SUPFAM" id="SSF46785">
    <property type="entry name" value="Winged helix' DNA-binding domain"/>
    <property type="match status" value="1"/>
</dbReference>
<reference evidence="6 7" key="1">
    <citation type="submission" date="2020-08" db="EMBL/GenBank/DDBJ databases">
        <title>Sequencing the genomes of 1000 actinobacteria strains.</title>
        <authorList>
            <person name="Klenk H.-P."/>
        </authorList>
    </citation>
    <scope>NUCLEOTIDE SEQUENCE [LARGE SCALE GENOMIC DNA]</scope>
    <source>
        <strain evidence="6 7">DSM 28967</strain>
    </source>
</reference>
<dbReference type="GO" id="GO:0003700">
    <property type="term" value="F:DNA-binding transcription factor activity"/>
    <property type="evidence" value="ECO:0007669"/>
    <property type="project" value="InterPro"/>
</dbReference>
<evidence type="ECO:0000256" key="4">
    <source>
        <dbReference type="ARBA" id="ARBA00023163"/>
    </source>
</evidence>
<keyword evidence="2" id="KW-0805">Transcription regulation</keyword>
<dbReference type="Pfam" id="PF03466">
    <property type="entry name" value="LysR_substrate"/>
    <property type="match status" value="1"/>
</dbReference>
<sequence length="311" mass="33361">MELRQLEYFVAVAHERSFTLAARRLHVVQSAVSAAIASLERDLKVTLFERSAQRVVLTEAGTALLPEALAVMDAVQGARDVVDELGAGMRGTVRVGLLPGLGLIDLPAAAGEFRRRHQNVELQLRVEPEGSAGVIAGLRNGDIEVGFLGVGAGSVPRELTAWELLQVPQVLAVPTGHRLARRRSVELADLADEAFVDFPPGFGTRTLIDQIFDAAGIGRRVVVEALGIDNGVQFVRHGVGLGILPGYAIADEETIRAVPVKGQDFQWSLYLATLRKRKPSVALRALLGLVVTHLHLPPGTTPGADLLDQQN</sequence>